<keyword evidence="1" id="KW-1133">Transmembrane helix</keyword>
<dbReference type="AlphaFoldDB" id="A0A8S0WYR2"/>
<proteinExistence type="predicted"/>
<feature type="transmembrane region" description="Helical" evidence="1">
    <location>
        <begin position="51"/>
        <end position="69"/>
    </location>
</feature>
<dbReference type="RefSeq" id="WP_174624700.1">
    <property type="nucleotide sequence ID" value="NZ_CADCXN010000029.1"/>
</dbReference>
<reference evidence="2 3" key="1">
    <citation type="submission" date="2020-02" db="EMBL/GenBank/DDBJ databases">
        <authorList>
            <person name="Hogendoorn C."/>
        </authorList>
    </citation>
    <scope>NUCLEOTIDE SEQUENCE [LARGE SCALE GENOMIC DNA]</scope>
    <source>
        <strain evidence="2">METHB21</strain>
    </source>
</reference>
<organism evidence="2 3">
    <name type="scientific">Candidatus Methylobacter favarea</name>
    <dbReference type="NCBI Taxonomy" id="2707345"/>
    <lineage>
        <taxon>Bacteria</taxon>
        <taxon>Pseudomonadati</taxon>
        <taxon>Pseudomonadota</taxon>
        <taxon>Gammaproteobacteria</taxon>
        <taxon>Methylococcales</taxon>
        <taxon>Methylococcaceae</taxon>
        <taxon>Methylobacter</taxon>
    </lineage>
</organism>
<evidence type="ECO:0000313" key="2">
    <source>
        <dbReference type="EMBL" id="CAA9889713.1"/>
    </source>
</evidence>
<evidence type="ECO:0000256" key="1">
    <source>
        <dbReference type="SAM" id="Phobius"/>
    </source>
</evidence>
<sequence>MHVMFDTQIAVIDLKSAGFDEQQAQAIITVIKNAQADLVTKRDLVNLKRDLIIWLGTIIVVAFGVFTGLSECAATSPT</sequence>
<dbReference type="EMBL" id="CADCXN010000029">
    <property type="protein sequence ID" value="CAA9889713.1"/>
    <property type="molecule type" value="Genomic_DNA"/>
</dbReference>
<name>A0A8S0WYR2_9GAMM</name>
<accession>A0A8S0WYR2</accession>
<protein>
    <recommendedName>
        <fullName evidence="4">DUF1640 domain-containing protein</fullName>
    </recommendedName>
</protein>
<evidence type="ECO:0008006" key="4">
    <source>
        <dbReference type="Google" id="ProtNLM"/>
    </source>
</evidence>
<keyword evidence="1" id="KW-0812">Transmembrane</keyword>
<dbReference type="Proteomes" id="UP000494216">
    <property type="component" value="Unassembled WGS sequence"/>
</dbReference>
<gene>
    <name evidence="2" type="ORF">METHB2_1240004</name>
</gene>
<evidence type="ECO:0000313" key="3">
    <source>
        <dbReference type="Proteomes" id="UP000494216"/>
    </source>
</evidence>
<keyword evidence="1" id="KW-0472">Membrane</keyword>
<comment type="caution">
    <text evidence="2">The sequence shown here is derived from an EMBL/GenBank/DDBJ whole genome shotgun (WGS) entry which is preliminary data.</text>
</comment>
<keyword evidence="3" id="KW-1185">Reference proteome</keyword>